<dbReference type="AlphaFoldDB" id="A0A0C3U3X7"/>
<evidence type="ECO:0000256" key="6">
    <source>
        <dbReference type="ARBA" id="ARBA00022763"/>
    </source>
</evidence>
<evidence type="ECO:0000259" key="14">
    <source>
        <dbReference type="Pfam" id="PF00136"/>
    </source>
</evidence>
<dbReference type="InterPro" id="IPR025687">
    <property type="entry name" value="Znf-C4pol"/>
</dbReference>
<comment type="similarity">
    <text evidence="2 13">Belongs to the DNA polymerase type-B family.</text>
</comment>
<comment type="cofactor">
    <cofactor evidence="1 13">
        <name>[4Fe-4S] cluster</name>
        <dbReference type="ChEBI" id="CHEBI:49883"/>
    </cofactor>
</comment>
<keyword evidence="13" id="KW-0863">Zinc-finger</keyword>
<protein>
    <recommendedName>
        <fullName evidence="13">DNA polymerase</fullName>
        <ecNumber evidence="13">2.7.7.7</ecNumber>
    </recommendedName>
</protein>
<dbReference type="InterPro" id="IPR006172">
    <property type="entry name" value="DNA-dir_DNA_pol_B"/>
</dbReference>
<dbReference type="Gene3D" id="3.30.420.10">
    <property type="entry name" value="Ribonuclease H-like superfamily/Ribonuclease H"/>
    <property type="match status" value="1"/>
</dbReference>
<evidence type="ECO:0000256" key="1">
    <source>
        <dbReference type="ARBA" id="ARBA00001966"/>
    </source>
</evidence>
<dbReference type="SUPFAM" id="SSF53098">
    <property type="entry name" value="Ribonuclease H-like"/>
    <property type="match status" value="1"/>
</dbReference>
<reference evidence="16" key="3">
    <citation type="submission" date="2016-03" db="UniProtKB">
        <authorList>
            <consortium name="EnsemblProtists"/>
        </authorList>
    </citation>
    <scope>IDENTIFICATION</scope>
</reference>
<keyword evidence="11" id="KW-0234">DNA repair</keyword>
<keyword evidence="13" id="KW-0238">DNA-binding</keyword>
<dbReference type="PRINTS" id="PR00106">
    <property type="entry name" value="DNAPOLB"/>
</dbReference>
<dbReference type="PANTHER" id="PTHR45812">
    <property type="entry name" value="DNA POLYMERASE ZETA CATALYTIC SUBUNIT"/>
    <property type="match status" value="1"/>
</dbReference>
<evidence type="ECO:0000256" key="4">
    <source>
        <dbReference type="ARBA" id="ARBA00022695"/>
    </source>
</evidence>
<evidence type="ECO:0000259" key="15">
    <source>
        <dbReference type="Pfam" id="PF14260"/>
    </source>
</evidence>
<evidence type="ECO:0000256" key="9">
    <source>
        <dbReference type="ARBA" id="ARBA00023004"/>
    </source>
</evidence>
<evidence type="ECO:0000313" key="17">
    <source>
        <dbReference type="Proteomes" id="UP000011087"/>
    </source>
</evidence>
<dbReference type="InterPro" id="IPR042087">
    <property type="entry name" value="DNA_pol_B_thumb"/>
</dbReference>
<evidence type="ECO:0000256" key="13">
    <source>
        <dbReference type="RuleBase" id="RU000442"/>
    </source>
</evidence>
<dbReference type="FunFam" id="1.10.287.690:FF:000002">
    <property type="entry name" value="DNA polymerase zeta"/>
    <property type="match status" value="1"/>
</dbReference>
<dbReference type="SUPFAM" id="SSF56672">
    <property type="entry name" value="DNA/RNA polymerases"/>
    <property type="match status" value="1"/>
</dbReference>
<dbReference type="EC" id="2.7.7.7" evidence="13"/>
<evidence type="ECO:0000256" key="2">
    <source>
        <dbReference type="ARBA" id="ARBA00005755"/>
    </source>
</evidence>
<evidence type="ECO:0000256" key="5">
    <source>
        <dbReference type="ARBA" id="ARBA00022723"/>
    </source>
</evidence>
<organism evidence="16 17">
    <name type="scientific">Guillardia theta (strain CCMP2712)</name>
    <name type="common">Cryptophyte</name>
    <dbReference type="NCBI Taxonomy" id="905079"/>
    <lineage>
        <taxon>Eukaryota</taxon>
        <taxon>Cryptophyceae</taxon>
        <taxon>Pyrenomonadales</taxon>
        <taxon>Geminigeraceae</taxon>
        <taxon>Guillardia</taxon>
    </lineage>
</organism>
<dbReference type="GO" id="GO:0051539">
    <property type="term" value="F:4 iron, 4 sulfur cluster binding"/>
    <property type="evidence" value="ECO:0007669"/>
    <property type="project" value="UniProtKB-KW"/>
</dbReference>
<dbReference type="Pfam" id="PF00136">
    <property type="entry name" value="DNA_pol_B"/>
    <property type="match status" value="1"/>
</dbReference>
<dbReference type="CDD" id="cd05534">
    <property type="entry name" value="POLBc_zeta"/>
    <property type="match status" value="1"/>
</dbReference>
<dbReference type="GO" id="GO:0008270">
    <property type="term" value="F:zinc ion binding"/>
    <property type="evidence" value="ECO:0007669"/>
    <property type="project" value="UniProtKB-KW"/>
</dbReference>
<keyword evidence="13" id="KW-0004">4Fe-4S</keyword>
<dbReference type="OMA" id="NAQYYIT"/>
<keyword evidence="5 13" id="KW-0479">Metal-binding</keyword>
<dbReference type="Gene3D" id="3.90.1600.10">
    <property type="entry name" value="Palm domain of DNA polymerase"/>
    <property type="match status" value="1"/>
</dbReference>
<evidence type="ECO:0000256" key="12">
    <source>
        <dbReference type="ARBA" id="ARBA00049244"/>
    </source>
</evidence>
<keyword evidence="9 13" id="KW-0408">Iron</keyword>
<keyword evidence="6" id="KW-0227">DNA damage</keyword>
<evidence type="ECO:0000256" key="8">
    <source>
        <dbReference type="ARBA" id="ARBA00022932"/>
    </source>
</evidence>
<dbReference type="Pfam" id="PF14260">
    <property type="entry name" value="zf-C4pol"/>
    <property type="match status" value="1"/>
</dbReference>
<dbReference type="GO" id="GO:0005634">
    <property type="term" value="C:nucleus"/>
    <property type="evidence" value="ECO:0007669"/>
    <property type="project" value="UniProtKB-SubCell"/>
</dbReference>
<evidence type="ECO:0000256" key="11">
    <source>
        <dbReference type="ARBA" id="ARBA00023204"/>
    </source>
</evidence>
<name>A0A0C3U3X7_GUITC</name>
<dbReference type="InterPro" id="IPR006134">
    <property type="entry name" value="DNA-dir_DNA_pol_B_multi_dom"/>
</dbReference>
<feature type="domain" description="C4-type zinc-finger of DNA polymerase delta" evidence="15">
    <location>
        <begin position="646"/>
        <end position="714"/>
    </location>
</feature>
<dbReference type="GO" id="GO:0000724">
    <property type="term" value="P:double-strand break repair via homologous recombination"/>
    <property type="evidence" value="ECO:0007669"/>
    <property type="project" value="TreeGrafter"/>
</dbReference>
<dbReference type="InterPro" id="IPR043502">
    <property type="entry name" value="DNA/RNA_pol_sf"/>
</dbReference>
<dbReference type="InterPro" id="IPR036397">
    <property type="entry name" value="RNaseH_sf"/>
</dbReference>
<dbReference type="GO" id="GO:0042276">
    <property type="term" value="P:error-prone translesion synthesis"/>
    <property type="evidence" value="ECO:0007669"/>
    <property type="project" value="TreeGrafter"/>
</dbReference>
<evidence type="ECO:0000256" key="3">
    <source>
        <dbReference type="ARBA" id="ARBA00022679"/>
    </source>
</evidence>
<keyword evidence="4 13" id="KW-0548">Nucleotidyltransferase</keyword>
<dbReference type="GO" id="GO:0016035">
    <property type="term" value="C:zeta DNA polymerase complex"/>
    <property type="evidence" value="ECO:0007669"/>
    <property type="project" value="InterPro"/>
</dbReference>
<dbReference type="InterPro" id="IPR023211">
    <property type="entry name" value="DNA_pol_palm_dom_sf"/>
</dbReference>
<evidence type="ECO:0000313" key="16">
    <source>
        <dbReference type="EnsemblProtists" id="EKX50865"/>
    </source>
</evidence>
<keyword evidence="8 13" id="KW-0239">DNA-directed DNA polymerase</keyword>
<dbReference type="InterPro" id="IPR012337">
    <property type="entry name" value="RNaseH-like_sf"/>
</dbReference>
<comment type="catalytic activity">
    <reaction evidence="12 13">
        <text>DNA(n) + a 2'-deoxyribonucleoside 5'-triphosphate = DNA(n+1) + diphosphate</text>
        <dbReference type="Rhea" id="RHEA:22508"/>
        <dbReference type="Rhea" id="RHEA-COMP:17339"/>
        <dbReference type="Rhea" id="RHEA-COMP:17340"/>
        <dbReference type="ChEBI" id="CHEBI:33019"/>
        <dbReference type="ChEBI" id="CHEBI:61560"/>
        <dbReference type="ChEBI" id="CHEBI:173112"/>
        <dbReference type="EC" id="2.7.7.7"/>
    </reaction>
</comment>
<accession>A0A0C3U3X7</accession>
<evidence type="ECO:0000256" key="10">
    <source>
        <dbReference type="ARBA" id="ARBA00023014"/>
    </source>
</evidence>
<dbReference type="GO" id="GO:0003887">
    <property type="term" value="F:DNA-directed DNA polymerase activity"/>
    <property type="evidence" value="ECO:0007669"/>
    <property type="project" value="UniProtKB-KW"/>
</dbReference>
<keyword evidence="3 13" id="KW-0808">Transferase</keyword>
<keyword evidence="13" id="KW-0539">Nucleus</keyword>
<dbReference type="Proteomes" id="UP000011087">
    <property type="component" value="Unassembled WGS sequence"/>
</dbReference>
<reference evidence="17" key="2">
    <citation type="submission" date="2012-11" db="EMBL/GenBank/DDBJ databases">
        <authorList>
            <person name="Kuo A."/>
            <person name="Curtis B.A."/>
            <person name="Tanifuji G."/>
            <person name="Burki F."/>
            <person name="Gruber A."/>
            <person name="Irimia M."/>
            <person name="Maruyama S."/>
            <person name="Arias M.C."/>
            <person name="Ball S.G."/>
            <person name="Gile G.H."/>
            <person name="Hirakawa Y."/>
            <person name="Hopkins J.F."/>
            <person name="Rensing S.A."/>
            <person name="Schmutz J."/>
            <person name="Symeonidi A."/>
            <person name="Elias M."/>
            <person name="Eveleigh R.J."/>
            <person name="Herman E.K."/>
            <person name="Klute M.J."/>
            <person name="Nakayama T."/>
            <person name="Obornik M."/>
            <person name="Reyes-Prieto A."/>
            <person name="Armbrust E.V."/>
            <person name="Aves S.J."/>
            <person name="Beiko R.G."/>
            <person name="Coutinho P."/>
            <person name="Dacks J.B."/>
            <person name="Durnford D.G."/>
            <person name="Fast N.M."/>
            <person name="Green B.R."/>
            <person name="Grisdale C."/>
            <person name="Hempe F."/>
            <person name="Henrissat B."/>
            <person name="Hoppner M.P."/>
            <person name="Ishida K.-I."/>
            <person name="Kim E."/>
            <person name="Koreny L."/>
            <person name="Kroth P.G."/>
            <person name="Liu Y."/>
            <person name="Malik S.-B."/>
            <person name="Maier U.G."/>
            <person name="McRose D."/>
            <person name="Mock T."/>
            <person name="Neilson J.A."/>
            <person name="Onodera N.T."/>
            <person name="Poole A.M."/>
            <person name="Pritham E.J."/>
            <person name="Richards T.A."/>
            <person name="Rocap G."/>
            <person name="Roy S.W."/>
            <person name="Sarai C."/>
            <person name="Schaack S."/>
            <person name="Shirato S."/>
            <person name="Slamovits C.H."/>
            <person name="Spencer D.F."/>
            <person name="Suzuki S."/>
            <person name="Worden A.Z."/>
            <person name="Zauner S."/>
            <person name="Barry K."/>
            <person name="Bell C."/>
            <person name="Bharti A.K."/>
            <person name="Crow J.A."/>
            <person name="Grimwood J."/>
            <person name="Kramer R."/>
            <person name="Lindquist E."/>
            <person name="Lucas S."/>
            <person name="Salamov A."/>
            <person name="McFadden G.I."/>
            <person name="Lane C.E."/>
            <person name="Keeling P.J."/>
            <person name="Gray M.W."/>
            <person name="Grigoriev I.V."/>
            <person name="Archibald J.M."/>
        </authorList>
    </citation>
    <scope>NUCLEOTIDE SEQUENCE</scope>
    <source>
        <strain evidence="17">CCMP2712</strain>
    </source>
</reference>
<dbReference type="GO" id="GO:0000166">
    <property type="term" value="F:nucleotide binding"/>
    <property type="evidence" value="ECO:0007669"/>
    <property type="project" value="InterPro"/>
</dbReference>
<dbReference type="EnsemblProtists" id="EKX50865">
    <property type="protein sequence ID" value="EKX50865"/>
    <property type="gene ID" value="GUITHDRAFT_66627"/>
</dbReference>
<comment type="subcellular location">
    <subcellularLocation>
        <location evidence="13">Nucleus</location>
    </subcellularLocation>
</comment>
<dbReference type="PROSITE" id="PS00116">
    <property type="entry name" value="DNA_POLYMERASE_B"/>
    <property type="match status" value="1"/>
</dbReference>
<dbReference type="Gene3D" id="1.10.132.60">
    <property type="entry name" value="DNA polymerase family B, C-terminal domain"/>
    <property type="match status" value="1"/>
</dbReference>
<dbReference type="PANTHER" id="PTHR45812:SF1">
    <property type="entry name" value="DNA POLYMERASE ZETA CATALYTIC SUBUNIT"/>
    <property type="match status" value="1"/>
</dbReference>
<reference evidence="17" key="1">
    <citation type="journal article" date="2012" name="Nature">
        <title>Algal genomes reveal evolutionary mosaicism and the fate of nucleomorphs.</title>
        <authorList>
            <consortium name="DOE Joint Genome Institute"/>
            <person name="Curtis B.A."/>
            <person name="Tanifuji G."/>
            <person name="Burki F."/>
            <person name="Gruber A."/>
            <person name="Irimia M."/>
            <person name="Maruyama S."/>
            <person name="Arias M.C."/>
            <person name="Ball S.G."/>
            <person name="Gile G.H."/>
            <person name="Hirakawa Y."/>
            <person name="Hopkins J.F."/>
            <person name="Kuo A."/>
            <person name="Rensing S.A."/>
            <person name="Schmutz J."/>
            <person name="Symeonidi A."/>
            <person name="Elias M."/>
            <person name="Eveleigh R.J."/>
            <person name="Herman E.K."/>
            <person name="Klute M.J."/>
            <person name="Nakayama T."/>
            <person name="Obornik M."/>
            <person name="Reyes-Prieto A."/>
            <person name="Armbrust E.V."/>
            <person name="Aves S.J."/>
            <person name="Beiko R.G."/>
            <person name="Coutinho P."/>
            <person name="Dacks J.B."/>
            <person name="Durnford D.G."/>
            <person name="Fast N.M."/>
            <person name="Green B.R."/>
            <person name="Grisdale C.J."/>
            <person name="Hempel F."/>
            <person name="Henrissat B."/>
            <person name="Hoppner M.P."/>
            <person name="Ishida K."/>
            <person name="Kim E."/>
            <person name="Koreny L."/>
            <person name="Kroth P.G."/>
            <person name="Liu Y."/>
            <person name="Malik S.B."/>
            <person name="Maier U.G."/>
            <person name="McRose D."/>
            <person name="Mock T."/>
            <person name="Neilson J.A."/>
            <person name="Onodera N.T."/>
            <person name="Poole A.M."/>
            <person name="Pritham E.J."/>
            <person name="Richards T.A."/>
            <person name="Rocap G."/>
            <person name="Roy S.W."/>
            <person name="Sarai C."/>
            <person name="Schaack S."/>
            <person name="Shirato S."/>
            <person name="Slamovits C.H."/>
            <person name="Spencer D.F."/>
            <person name="Suzuki S."/>
            <person name="Worden A.Z."/>
            <person name="Zauner S."/>
            <person name="Barry K."/>
            <person name="Bell C."/>
            <person name="Bharti A.K."/>
            <person name="Crow J.A."/>
            <person name="Grimwood J."/>
            <person name="Kramer R."/>
            <person name="Lindquist E."/>
            <person name="Lucas S."/>
            <person name="Salamov A."/>
            <person name="McFadden G.I."/>
            <person name="Lane C.E."/>
            <person name="Keeling P.J."/>
            <person name="Gray M.W."/>
            <person name="Grigoriev I.V."/>
            <person name="Archibald J.M."/>
        </authorList>
    </citation>
    <scope>NUCLEOTIDE SEQUENCE</scope>
    <source>
        <strain evidence="17">CCMP2712</strain>
    </source>
</reference>
<dbReference type="GO" id="GO:0003677">
    <property type="term" value="F:DNA binding"/>
    <property type="evidence" value="ECO:0007669"/>
    <property type="project" value="UniProtKB-KW"/>
</dbReference>
<feature type="domain" description="DNA-directed DNA polymerase family B multifunctional" evidence="14">
    <location>
        <begin position="159"/>
        <end position="606"/>
    </location>
</feature>
<keyword evidence="7 13" id="KW-0862">Zinc</keyword>
<proteinExistence type="inferred from homology"/>
<dbReference type="GO" id="GO:0006260">
    <property type="term" value="P:DNA replication"/>
    <property type="evidence" value="ECO:0007669"/>
    <property type="project" value="UniProtKB-KW"/>
</dbReference>
<dbReference type="SMART" id="SM00486">
    <property type="entry name" value="POLBc"/>
    <property type="match status" value="1"/>
</dbReference>
<dbReference type="Gene3D" id="1.10.287.690">
    <property type="entry name" value="Helix hairpin bin"/>
    <property type="match status" value="1"/>
</dbReference>
<dbReference type="InterPro" id="IPR030559">
    <property type="entry name" value="PolZ_Rev3"/>
</dbReference>
<keyword evidence="10 13" id="KW-0411">Iron-sulfur</keyword>
<keyword evidence="17" id="KW-1185">Reference proteome</keyword>
<keyword evidence="13" id="KW-0235">DNA replication</keyword>
<sequence>MRDTDPDILVGFEVQHASCGYLLERSAAIGFPLDRCLSRCPFHRSTLESRPDTYGQQQQSGIHVCGREILNVWRLCRQEIKLGLYNYTNVCAKVLNKRVPSFPPQLLHSWFQHLASPHSLKRQVLLYLLEKASNTLLILEAMELVGRTCELARVFGIDFFSVLSRGSQYRVESMLYRLARTQNFLLLSPSVQQRQSQPATECIPLVMEPQSAFYSSPVCVLDFRSLYPSVVIAYNMCYSTCLGKLVEPDSDGNVKLGVSSLRRAPGLLASVREEAIITPNGMAFLPPDKREGVLPRLLREILQARVAVKKLMKQVGGDVKLYRTLNSRQFGLKLIANVTYGYTSAGFSGRMPCADLADAIVQTGRETLERAIRTVEEGRQWGARVIYGDTDSLFVEIPGRSREEAFRIGREIAAAVTAENPAPMELELEKVYQPSMMVAKKRYVGYSYDSPSSKPVLDAKGIEMVRRDSCPLVMRVQEKALKVLFETKNISKLKSYMEGVFMDIIASNLNINEYVFAKEVRQGTYASSTLPPAATVNATKVLRDPRAGALHAERIPYVVVCGQPGARLVDLVLDPRELLASSGMLRINAQYYITKALIPCLERLLSLFGVDIRRWYLELPRYSRASSRDHASHEGSIRSHFQSMHCILCDQLSRTAVCAECTSLPQVALCTMQNRRGRVERDLARLCRICVSCVGSMRLVTGCDAVDCPVLYDRVKAQQLWEASSRIDWGVNFLEW</sequence>
<evidence type="ECO:0000256" key="7">
    <source>
        <dbReference type="ARBA" id="ARBA00022833"/>
    </source>
</evidence>
<dbReference type="InterPro" id="IPR017964">
    <property type="entry name" value="DNA-dir_DNA_pol_B_CS"/>
</dbReference>